<name>A0A1G2NCK4_9BACT</name>
<dbReference type="PROSITE" id="PS50165">
    <property type="entry name" value="UVRC"/>
    <property type="match status" value="1"/>
</dbReference>
<sequence>MTSQDFETQVQSFPDEPGVYYFVAPDKEILYIGRATSLRDRLKSYFKDDLLHARGALLVDIVTRASVIEWTKTDSVLEAIILEANLIKKYQPHGNTDEKDDKSFNYALITAEDFPRIILVRGKDFFERFPQSEIKYPFGPYTNSHSLKEGLKIIRKIFPFRDSCTPYEMKLNKRGEFLVPRPCFNRQIGLCPGVCSGEISKREYAGVIQNIRLLFEGKKTKLVRKLEKEMYSFAKHQEFEKANEIKRKLFSITHIRDVSVIKEDLPEHDKKASPPTASADRRVVSPRPPYPRIEGYDISHIQGSNTAGVMVVLEGRHMKKSDYRLFRIRRKGINDIGALKETITRRLNHSEWPSPDVIVVDGSDAQKRVAESTLARCAIKADVVAVVKNERHKPEAVLGNEQLISEFKREILLVNSEAHRFAVKYHRKLRQKNSLSR</sequence>
<dbReference type="InterPro" id="IPR036876">
    <property type="entry name" value="UVR_dom_sf"/>
</dbReference>
<dbReference type="SUPFAM" id="SSF82771">
    <property type="entry name" value="GIY-YIG endonuclease"/>
    <property type="match status" value="1"/>
</dbReference>
<evidence type="ECO:0000259" key="4">
    <source>
        <dbReference type="PROSITE" id="PS50165"/>
    </source>
</evidence>
<dbReference type="Pfam" id="PF02151">
    <property type="entry name" value="UVR"/>
    <property type="match status" value="1"/>
</dbReference>
<dbReference type="GO" id="GO:0006289">
    <property type="term" value="P:nucleotide-excision repair"/>
    <property type="evidence" value="ECO:0007669"/>
    <property type="project" value="InterPro"/>
</dbReference>
<dbReference type="PANTHER" id="PTHR30562:SF1">
    <property type="entry name" value="UVRABC SYSTEM PROTEIN C"/>
    <property type="match status" value="1"/>
</dbReference>
<gene>
    <name evidence="5" type="ORF">A2928_03605</name>
</gene>
<dbReference type="AlphaFoldDB" id="A0A1G2NCK4"/>
<feature type="domain" description="UvrC family homology region profile" evidence="4">
    <location>
        <begin position="292"/>
        <end position="374"/>
    </location>
</feature>
<evidence type="ECO:0008006" key="7">
    <source>
        <dbReference type="Google" id="ProtNLM"/>
    </source>
</evidence>
<dbReference type="Pfam" id="PF01541">
    <property type="entry name" value="GIY-YIG"/>
    <property type="match status" value="1"/>
</dbReference>
<dbReference type="InterPro" id="IPR035901">
    <property type="entry name" value="GIY-YIG_endonuc_sf"/>
</dbReference>
<dbReference type="EMBL" id="MHRX01000022">
    <property type="protein sequence ID" value="OHA33828.1"/>
    <property type="molecule type" value="Genomic_DNA"/>
</dbReference>
<dbReference type="PROSITE" id="PS50164">
    <property type="entry name" value="GIY_YIG"/>
    <property type="match status" value="1"/>
</dbReference>
<accession>A0A1G2NCK4</accession>
<dbReference type="STRING" id="1802319.A2928_03605"/>
<evidence type="ECO:0000313" key="5">
    <source>
        <dbReference type="EMBL" id="OHA33828.1"/>
    </source>
</evidence>
<evidence type="ECO:0000256" key="1">
    <source>
        <dbReference type="SAM" id="MobiDB-lite"/>
    </source>
</evidence>
<dbReference type="InterPro" id="IPR047296">
    <property type="entry name" value="GIY-YIG_UvrC_Cho"/>
</dbReference>
<evidence type="ECO:0000259" key="2">
    <source>
        <dbReference type="PROSITE" id="PS50151"/>
    </source>
</evidence>
<proteinExistence type="predicted"/>
<dbReference type="GO" id="GO:0009381">
    <property type="term" value="F:excinuclease ABC activity"/>
    <property type="evidence" value="ECO:0007669"/>
    <property type="project" value="InterPro"/>
</dbReference>
<protein>
    <recommendedName>
        <fullName evidence="7">Excinuclease ABC subunit C</fullName>
    </recommendedName>
</protein>
<dbReference type="Pfam" id="PF08459">
    <property type="entry name" value="UvrC_RNaseH_dom"/>
    <property type="match status" value="1"/>
</dbReference>
<feature type="domain" description="GIY-YIG" evidence="3">
    <location>
        <begin position="15"/>
        <end position="96"/>
    </location>
</feature>
<dbReference type="SMART" id="SM00465">
    <property type="entry name" value="GIYc"/>
    <property type="match status" value="1"/>
</dbReference>
<dbReference type="Gene3D" id="3.30.420.340">
    <property type="entry name" value="UvrC, RNAse H endonuclease domain"/>
    <property type="match status" value="1"/>
</dbReference>
<dbReference type="InterPro" id="IPR001943">
    <property type="entry name" value="UVR_dom"/>
</dbReference>
<dbReference type="SUPFAM" id="SSF46600">
    <property type="entry name" value="C-terminal UvrC-binding domain of UvrB"/>
    <property type="match status" value="1"/>
</dbReference>
<dbReference type="InterPro" id="IPR050066">
    <property type="entry name" value="UvrABC_protein_C"/>
</dbReference>
<dbReference type="InterPro" id="IPR001162">
    <property type="entry name" value="UvrC_RNase_H_dom"/>
</dbReference>
<dbReference type="PANTHER" id="PTHR30562">
    <property type="entry name" value="UVRC/OXIDOREDUCTASE"/>
    <property type="match status" value="1"/>
</dbReference>
<dbReference type="InterPro" id="IPR038476">
    <property type="entry name" value="UvrC_RNase_H_dom_sf"/>
</dbReference>
<dbReference type="CDD" id="cd10434">
    <property type="entry name" value="GIY-YIG_UvrC_Cho"/>
    <property type="match status" value="1"/>
</dbReference>
<dbReference type="InterPro" id="IPR000305">
    <property type="entry name" value="GIY-YIG_endonuc"/>
</dbReference>
<dbReference type="Proteomes" id="UP000176221">
    <property type="component" value="Unassembled WGS sequence"/>
</dbReference>
<reference evidence="5 6" key="1">
    <citation type="journal article" date="2016" name="Nat. Commun.">
        <title>Thousands of microbial genomes shed light on interconnected biogeochemical processes in an aquifer system.</title>
        <authorList>
            <person name="Anantharaman K."/>
            <person name="Brown C.T."/>
            <person name="Hug L.A."/>
            <person name="Sharon I."/>
            <person name="Castelle C.J."/>
            <person name="Probst A.J."/>
            <person name="Thomas B.C."/>
            <person name="Singh A."/>
            <person name="Wilkins M.J."/>
            <person name="Karaoz U."/>
            <person name="Brodie E.L."/>
            <person name="Williams K.H."/>
            <person name="Hubbard S.S."/>
            <person name="Banfield J.F."/>
        </authorList>
    </citation>
    <scope>NUCLEOTIDE SEQUENCE [LARGE SCALE GENOMIC DNA]</scope>
</reference>
<feature type="domain" description="UVR" evidence="2">
    <location>
        <begin position="220"/>
        <end position="255"/>
    </location>
</feature>
<organism evidence="5 6">
    <name type="scientific">Candidatus Taylorbacteria bacterium RIFCSPLOWO2_01_FULL_45_15b</name>
    <dbReference type="NCBI Taxonomy" id="1802319"/>
    <lineage>
        <taxon>Bacteria</taxon>
        <taxon>Candidatus Tayloriibacteriota</taxon>
    </lineage>
</organism>
<dbReference type="Gene3D" id="3.40.1440.10">
    <property type="entry name" value="GIY-YIG endonuclease"/>
    <property type="match status" value="1"/>
</dbReference>
<dbReference type="PROSITE" id="PS50151">
    <property type="entry name" value="UVR"/>
    <property type="match status" value="1"/>
</dbReference>
<dbReference type="GO" id="GO:0009380">
    <property type="term" value="C:excinuclease repair complex"/>
    <property type="evidence" value="ECO:0007669"/>
    <property type="project" value="TreeGrafter"/>
</dbReference>
<comment type="caution">
    <text evidence="5">The sequence shown here is derived from an EMBL/GenBank/DDBJ whole genome shotgun (WGS) entry which is preliminary data.</text>
</comment>
<evidence type="ECO:0000259" key="3">
    <source>
        <dbReference type="PROSITE" id="PS50164"/>
    </source>
</evidence>
<feature type="region of interest" description="Disordered" evidence="1">
    <location>
        <begin position="265"/>
        <end position="286"/>
    </location>
</feature>
<evidence type="ECO:0000313" key="6">
    <source>
        <dbReference type="Proteomes" id="UP000176221"/>
    </source>
</evidence>